<feature type="region of interest" description="Disordered" evidence="1">
    <location>
        <begin position="132"/>
        <end position="177"/>
    </location>
</feature>
<organism evidence="2 3">
    <name type="scientific">Cristinia sonorae</name>
    <dbReference type="NCBI Taxonomy" id="1940300"/>
    <lineage>
        <taxon>Eukaryota</taxon>
        <taxon>Fungi</taxon>
        <taxon>Dikarya</taxon>
        <taxon>Basidiomycota</taxon>
        <taxon>Agaricomycotina</taxon>
        <taxon>Agaricomycetes</taxon>
        <taxon>Agaricomycetidae</taxon>
        <taxon>Agaricales</taxon>
        <taxon>Pleurotineae</taxon>
        <taxon>Stephanosporaceae</taxon>
        <taxon>Cristinia</taxon>
    </lineage>
</organism>
<dbReference type="EMBL" id="JAEVFJ010000006">
    <property type="protein sequence ID" value="KAH8104142.1"/>
    <property type="molecule type" value="Genomic_DNA"/>
</dbReference>
<accession>A0A8K0UWB2</accession>
<name>A0A8K0UWB2_9AGAR</name>
<sequence length="258" mass="27552">MLHLPSGVENPVIGFGNSFSTLRSLPDMLTIDWSLTNDLRQLHRTRTLCCRDPSTTLLPNKDKARGRRKTASSLIGAAVLGLSEARFFCTLESLYDVDTETPLRVVDASGAVGLHRIVVCGESIAHDNLTATSVSSVPEGGPPEPFVSTPPDVDPSTKPERPPPPQAHAGHSARANKVLPETGSTAFRQGVCGDGDDPAVIYSSSHHDFPVAAFPVAVTFCAAGFNLKPESPNESRPDQANRTSDFAFAFSDLGVFEQ</sequence>
<evidence type="ECO:0000313" key="2">
    <source>
        <dbReference type="EMBL" id="KAH8104142.1"/>
    </source>
</evidence>
<proteinExistence type="predicted"/>
<dbReference type="AlphaFoldDB" id="A0A8K0UWB2"/>
<comment type="caution">
    <text evidence="2">The sequence shown here is derived from an EMBL/GenBank/DDBJ whole genome shotgun (WGS) entry which is preliminary data.</text>
</comment>
<dbReference type="Proteomes" id="UP000813824">
    <property type="component" value="Unassembled WGS sequence"/>
</dbReference>
<evidence type="ECO:0000256" key="1">
    <source>
        <dbReference type="SAM" id="MobiDB-lite"/>
    </source>
</evidence>
<protein>
    <submittedName>
        <fullName evidence="2">Uncharacterized protein</fullName>
    </submittedName>
</protein>
<reference evidence="2" key="1">
    <citation type="journal article" date="2021" name="New Phytol.">
        <title>Evolutionary innovations through gain and loss of genes in the ectomycorrhizal Boletales.</title>
        <authorList>
            <person name="Wu G."/>
            <person name="Miyauchi S."/>
            <person name="Morin E."/>
            <person name="Kuo A."/>
            <person name="Drula E."/>
            <person name="Varga T."/>
            <person name="Kohler A."/>
            <person name="Feng B."/>
            <person name="Cao Y."/>
            <person name="Lipzen A."/>
            <person name="Daum C."/>
            <person name="Hundley H."/>
            <person name="Pangilinan J."/>
            <person name="Johnson J."/>
            <person name="Barry K."/>
            <person name="LaButti K."/>
            <person name="Ng V."/>
            <person name="Ahrendt S."/>
            <person name="Min B."/>
            <person name="Choi I.G."/>
            <person name="Park H."/>
            <person name="Plett J.M."/>
            <person name="Magnuson J."/>
            <person name="Spatafora J.W."/>
            <person name="Nagy L.G."/>
            <person name="Henrissat B."/>
            <person name="Grigoriev I.V."/>
            <person name="Yang Z.L."/>
            <person name="Xu J."/>
            <person name="Martin F.M."/>
        </authorList>
    </citation>
    <scope>NUCLEOTIDE SEQUENCE</scope>
    <source>
        <strain evidence="2">KKN 215</strain>
    </source>
</reference>
<evidence type="ECO:0000313" key="3">
    <source>
        <dbReference type="Proteomes" id="UP000813824"/>
    </source>
</evidence>
<gene>
    <name evidence="2" type="ORF">BXZ70DRAFT_905240</name>
</gene>
<keyword evidence="3" id="KW-1185">Reference proteome</keyword>